<feature type="compositionally biased region" description="Basic residues" evidence="1">
    <location>
        <begin position="294"/>
        <end position="305"/>
    </location>
</feature>
<protein>
    <submittedName>
        <fullName evidence="2">Uncharacterized protein</fullName>
    </submittedName>
</protein>
<comment type="caution">
    <text evidence="2">The sequence shown here is derived from an EMBL/GenBank/DDBJ whole genome shotgun (WGS) entry which is preliminary data.</text>
</comment>
<name>A0AAV9ZG90_9AGAR</name>
<organism evidence="2 3">
    <name type="scientific">Favolaschia claudopus</name>
    <dbReference type="NCBI Taxonomy" id="2862362"/>
    <lineage>
        <taxon>Eukaryota</taxon>
        <taxon>Fungi</taxon>
        <taxon>Dikarya</taxon>
        <taxon>Basidiomycota</taxon>
        <taxon>Agaricomycotina</taxon>
        <taxon>Agaricomycetes</taxon>
        <taxon>Agaricomycetidae</taxon>
        <taxon>Agaricales</taxon>
        <taxon>Marasmiineae</taxon>
        <taxon>Mycenaceae</taxon>
        <taxon>Favolaschia</taxon>
    </lineage>
</organism>
<feature type="compositionally biased region" description="Basic and acidic residues" evidence="1">
    <location>
        <begin position="256"/>
        <end position="267"/>
    </location>
</feature>
<evidence type="ECO:0000313" key="2">
    <source>
        <dbReference type="EMBL" id="KAK6981275.1"/>
    </source>
</evidence>
<keyword evidence="3" id="KW-1185">Reference proteome</keyword>
<dbReference type="AlphaFoldDB" id="A0AAV9ZG90"/>
<evidence type="ECO:0000313" key="3">
    <source>
        <dbReference type="Proteomes" id="UP001362999"/>
    </source>
</evidence>
<feature type="region of interest" description="Disordered" evidence="1">
    <location>
        <begin position="253"/>
        <end position="305"/>
    </location>
</feature>
<dbReference type="EMBL" id="JAWWNJ010000152">
    <property type="protein sequence ID" value="KAK6981275.1"/>
    <property type="molecule type" value="Genomic_DNA"/>
</dbReference>
<sequence>MSKSYLKNVFDDFAKVDVLPGSGCAGCGGRGRLRCPACDADCDQRAGRGGRRGRRSVYLLMPEPWVYTVSLDNVDPSSNDPDRPISGKLIRNSRKPERAGLAVILYVRSQLCLREIFVRYLGDKTREALKISTEWCCDREHETYLQLDIPGKFIYEDPDHKIYAGDVDEPDRVHLNTPKPKKSKAKVRPATFILDPKGIKLLSTVYPYRMRSHNDVVTVLNETCEWAEEWAAGVFHIISIYDDELVRRPRVVQKRSVGEKKTRKPGELEGDSDWQPSTKRQRPVAPLAEISTNIRRRSRLNKPEE</sequence>
<evidence type="ECO:0000256" key="1">
    <source>
        <dbReference type="SAM" id="MobiDB-lite"/>
    </source>
</evidence>
<gene>
    <name evidence="2" type="ORF">R3P38DRAFT_2808358</name>
</gene>
<reference evidence="2 3" key="1">
    <citation type="journal article" date="2024" name="J Genomics">
        <title>Draft genome sequencing and assembly of Favolaschia claudopus CIRM-BRFM 2984 isolated from oak limbs.</title>
        <authorList>
            <person name="Navarro D."/>
            <person name="Drula E."/>
            <person name="Chaduli D."/>
            <person name="Cazenave R."/>
            <person name="Ahrendt S."/>
            <person name="Wang J."/>
            <person name="Lipzen A."/>
            <person name="Daum C."/>
            <person name="Barry K."/>
            <person name="Grigoriev I.V."/>
            <person name="Favel A."/>
            <person name="Rosso M.N."/>
            <person name="Martin F."/>
        </authorList>
    </citation>
    <scope>NUCLEOTIDE SEQUENCE [LARGE SCALE GENOMIC DNA]</scope>
    <source>
        <strain evidence="2 3">CIRM-BRFM 2984</strain>
    </source>
</reference>
<accession>A0AAV9ZG90</accession>
<proteinExistence type="predicted"/>
<dbReference type="Proteomes" id="UP001362999">
    <property type="component" value="Unassembled WGS sequence"/>
</dbReference>